<feature type="transmembrane region" description="Helical" evidence="7">
    <location>
        <begin position="321"/>
        <end position="340"/>
    </location>
</feature>
<dbReference type="Pfam" id="PF03006">
    <property type="entry name" value="HlyIII"/>
    <property type="match status" value="1"/>
</dbReference>
<dbReference type="PANTHER" id="PTHR20855">
    <property type="entry name" value="ADIPOR/PROGESTIN RECEPTOR-RELATED"/>
    <property type="match status" value="1"/>
</dbReference>
<keyword evidence="6" id="KW-0862">Zinc</keyword>
<dbReference type="EMBL" id="KZ308118">
    <property type="protein sequence ID" value="KAG8221952.1"/>
    <property type="molecule type" value="Genomic_DNA"/>
</dbReference>
<evidence type="ECO:0008006" key="10">
    <source>
        <dbReference type="Google" id="ProtNLM"/>
    </source>
</evidence>
<evidence type="ECO:0000256" key="7">
    <source>
        <dbReference type="SAM" id="Phobius"/>
    </source>
</evidence>
<feature type="transmembrane region" description="Helical" evidence="7">
    <location>
        <begin position="352"/>
        <end position="373"/>
    </location>
</feature>
<evidence type="ECO:0000256" key="2">
    <source>
        <dbReference type="ARBA" id="ARBA00007018"/>
    </source>
</evidence>
<comment type="caution">
    <text evidence="8">The sequence shown here is derived from an EMBL/GenBank/DDBJ whole genome shotgun (WGS) entry which is preliminary data.</text>
</comment>
<evidence type="ECO:0000256" key="3">
    <source>
        <dbReference type="ARBA" id="ARBA00022692"/>
    </source>
</evidence>
<dbReference type="GO" id="GO:0038023">
    <property type="term" value="F:signaling receptor activity"/>
    <property type="evidence" value="ECO:0007669"/>
    <property type="project" value="TreeGrafter"/>
</dbReference>
<reference evidence="8" key="2">
    <citation type="submission" date="2017-10" db="EMBL/GenBank/DDBJ databases">
        <title>Ladona fulva Genome sequencing and assembly.</title>
        <authorList>
            <person name="Murali S."/>
            <person name="Richards S."/>
            <person name="Bandaranaike D."/>
            <person name="Bellair M."/>
            <person name="Blankenburg K."/>
            <person name="Chao H."/>
            <person name="Dinh H."/>
            <person name="Doddapaneni H."/>
            <person name="Dugan-Rocha S."/>
            <person name="Elkadiri S."/>
            <person name="Gnanaolivu R."/>
            <person name="Hernandez B."/>
            <person name="Skinner E."/>
            <person name="Javaid M."/>
            <person name="Lee S."/>
            <person name="Li M."/>
            <person name="Ming W."/>
            <person name="Munidasa M."/>
            <person name="Muniz J."/>
            <person name="Nguyen L."/>
            <person name="Hughes D."/>
            <person name="Osuji N."/>
            <person name="Pu L.-L."/>
            <person name="Puazo M."/>
            <person name="Qu C."/>
            <person name="Quiroz J."/>
            <person name="Raj R."/>
            <person name="Weissenberger G."/>
            <person name="Xin Y."/>
            <person name="Zou X."/>
            <person name="Han Y."/>
            <person name="Worley K."/>
            <person name="Muzny D."/>
            <person name="Gibbs R."/>
        </authorList>
    </citation>
    <scope>NUCLEOTIDE SEQUENCE</scope>
    <source>
        <strain evidence="8">Sampled in the wild</strain>
    </source>
</reference>
<feature type="transmembrane region" description="Helical" evidence="7">
    <location>
        <begin position="258"/>
        <end position="277"/>
    </location>
</feature>
<feature type="binding site" evidence="6">
    <location>
        <position position="359"/>
    </location>
    <ligand>
        <name>Zn(2+)</name>
        <dbReference type="ChEBI" id="CHEBI:29105"/>
    </ligand>
</feature>
<evidence type="ECO:0000256" key="4">
    <source>
        <dbReference type="ARBA" id="ARBA00022989"/>
    </source>
</evidence>
<sequence length="425" mass="48333">MQSLQILSHDSRRHIHFVGAIKCFEAMSPDIKFSEVAGEELMAEELIGELLIGEGLLAELKGEVMLTCEAEITCANNDNNNNDGVGPCDIKEDGGEKEINNLLQSSKSNVEKDSPPTCPVLLTYNDAPSYLKFNPYIRTGYRGCLSTKMCLESIFWWTNETINIWSHIFGWMLFLGLSFYDLVLLNIHAPVLDKLIVGLLLACFQACMILSSLYHTFSCRSEKDYVCFLSFDLFGIALSLLAIYMSGVYYAFWCYPEWQQFYLITVCLIFAVAMGLQIPRFNVSANVKLMVFVGWAAYGVLPTIHWTIMMGGWENPIVELLLPRVLGMYAISGLAFFIYLSKIPERWFAGKVDYLGSSHQWWHFFVVVALYYWHNTGIKYAMISLPHLRELHGASNGGRWVAVEGICFQNFPELLLRKGIFMYDV</sequence>
<dbReference type="GO" id="GO:0016020">
    <property type="term" value="C:membrane"/>
    <property type="evidence" value="ECO:0007669"/>
    <property type="project" value="UniProtKB-SubCell"/>
</dbReference>
<feature type="binding site" evidence="6">
    <location>
        <position position="215"/>
    </location>
    <ligand>
        <name>Zn(2+)</name>
        <dbReference type="ChEBI" id="CHEBI:29105"/>
    </ligand>
</feature>
<evidence type="ECO:0000313" key="8">
    <source>
        <dbReference type="EMBL" id="KAG8221952.1"/>
    </source>
</evidence>
<keyword evidence="9" id="KW-1185">Reference proteome</keyword>
<protein>
    <recommendedName>
        <fullName evidence="10">Progestin and adipoQ receptor family member 3</fullName>
    </recommendedName>
</protein>
<dbReference type="GO" id="GO:0046872">
    <property type="term" value="F:metal ion binding"/>
    <property type="evidence" value="ECO:0007669"/>
    <property type="project" value="UniProtKB-KW"/>
</dbReference>
<dbReference type="OrthoDB" id="529367at2759"/>
<feature type="transmembrane region" description="Helical" evidence="7">
    <location>
        <begin position="226"/>
        <end position="252"/>
    </location>
</feature>
<accession>A0A8K0JUA0</accession>
<reference evidence="8" key="1">
    <citation type="submission" date="2013-04" db="EMBL/GenBank/DDBJ databases">
        <authorList>
            <person name="Qu J."/>
            <person name="Murali S.C."/>
            <person name="Bandaranaike D."/>
            <person name="Bellair M."/>
            <person name="Blankenburg K."/>
            <person name="Chao H."/>
            <person name="Dinh H."/>
            <person name="Doddapaneni H."/>
            <person name="Downs B."/>
            <person name="Dugan-Rocha S."/>
            <person name="Elkadiri S."/>
            <person name="Gnanaolivu R.D."/>
            <person name="Hernandez B."/>
            <person name="Javaid M."/>
            <person name="Jayaseelan J.C."/>
            <person name="Lee S."/>
            <person name="Li M."/>
            <person name="Ming W."/>
            <person name="Munidasa M."/>
            <person name="Muniz J."/>
            <person name="Nguyen L."/>
            <person name="Ongeri F."/>
            <person name="Osuji N."/>
            <person name="Pu L.-L."/>
            <person name="Puazo M."/>
            <person name="Qu C."/>
            <person name="Quiroz J."/>
            <person name="Raj R."/>
            <person name="Weissenberger G."/>
            <person name="Xin Y."/>
            <person name="Zou X."/>
            <person name="Han Y."/>
            <person name="Richards S."/>
            <person name="Worley K."/>
            <person name="Muzny D."/>
            <person name="Gibbs R."/>
        </authorList>
    </citation>
    <scope>NUCLEOTIDE SEQUENCE</scope>
    <source>
        <strain evidence="8">Sampled in the wild</strain>
    </source>
</reference>
<feature type="transmembrane region" description="Helical" evidence="7">
    <location>
        <begin position="168"/>
        <end position="189"/>
    </location>
</feature>
<keyword evidence="3 7" id="KW-0812">Transmembrane</keyword>
<evidence type="ECO:0000256" key="5">
    <source>
        <dbReference type="ARBA" id="ARBA00023136"/>
    </source>
</evidence>
<name>A0A8K0JUA0_LADFU</name>
<dbReference type="PANTHER" id="PTHR20855:SF15">
    <property type="entry name" value="PROGESTIN AND ADIPOQ RECEPTOR FAMILY MEMBER 3"/>
    <property type="match status" value="1"/>
</dbReference>
<keyword evidence="5 7" id="KW-0472">Membrane</keyword>
<dbReference type="InterPro" id="IPR004254">
    <property type="entry name" value="AdipoR/HlyIII-related"/>
</dbReference>
<keyword evidence="6" id="KW-0479">Metal-binding</keyword>
<evidence type="ECO:0000256" key="1">
    <source>
        <dbReference type="ARBA" id="ARBA00004141"/>
    </source>
</evidence>
<dbReference type="Proteomes" id="UP000792457">
    <property type="component" value="Unassembled WGS sequence"/>
</dbReference>
<proteinExistence type="inferred from homology"/>
<feature type="transmembrane region" description="Helical" evidence="7">
    <location>
        <begin position="195"/>
        <end position="214"/>
    </location>
</feature>
<comment type="similarity">
    <text evidence="2">Belongs to the ADIPOR family.</text>
</comment>
<gene>
    <name evidence="8" type="ORF">J437_LFUL007793</name>
</gene>
<evidence type="ECO:0000256" key="6">
    <source>
        <dbReference type="PIRSR" id="PIRSR604254-1"/>
    </source>
</evidence>
<feature type="binding site" evidence="6">
    <location>
        <position position="363"/>
    </location>
    <ligand>
        <name>Zn(2+)</name>
        <dbReference type="ChEBI" id="CHEBI:29105"/>
    </ligand>
</feature>
<evidence type="ECO:0000313" key="9">
    <source>
        <dbReference type="Proteomes" id="UP000792457"/>
    </source>
</evidence>
<feature type="transmembrane region" description="Helical" evidence="7">
    <location>
        <begin position="289"/>
        <end position="309"/>
    </location>
</feature>
<comment type="subcellular location">
    <subcellularLocation>
        <location evidence="1">Membrane</location>
        <topology evidence="1">Multi-pass membrane protein</topology>
    </subcellularLocation>
</comment>
<organism evidence="8 9">
    <name type="scientific">Ladona fulva</name>
    <name type="common">Scarce chaser dragonfly</name>
    <name type="synonym">Libellula fulva</name>
    <dbReference type="NCBI Taxonomy" id="123851"/>
    <lineage>
        <taxon>Eukaryota</taxon>
        <taxon>Metazoa</taxon>
        <taxon>Ecdysozoa</taxon>
        <taxon>Arthropoda</taxon>
        <taxon>Hexapoda</taxon>
        <taxon>Insecta</taxon>
        <taxon>Pterygota</taxon>
        <taxon>Palaeoptera</taxon>
        <taxon>Odonata</taxon>
        <taxon>Epiprocta</taxon>
        <taxon>Anisoptera</taxon>
        <taxon>Libelluloidea</taxon>
        <taxon>Libellulidae</taxon>
        <taxon>Ladona</taxon>
    </lineage>
</organism>
<keyword evidence="4 7" id="KW-1133">Transmembrane helix</keyword>
<dbReference type="AlphaFoldDB" id="A0A8K0JUA0"/>